<dbReference type="SUPFAM" id="SSF54637">
    <property type="entry name" value="Thioesterase/thiol ester dehydrase-isomerase"/>
    <property type="match status" value="1"/>
</dbReference>
<organism evidence="1 2">
    <name type="scientific">Aliidiomarina sedimenti</name>
    <dbReference type="NCBI Taxonomy" id="1933879"/>
    <lineage>
        <taxon>Bacteria</taxon>
        <taxon>Pseudomonadati</taxon>
        <taxon>Pseudomonadota</taxon>
        <taxon>Gammaproteobacteria</taxon>
        <taxon>Alteromonadales</taxon>
        <taxon>Idiomarinaceae</taxon>
        <taxon>Aliidiomarina</taxon>
    </lineage>
</organism>
<dbReference type="PANTHER" id="PTHR12475:SF4">
    <property type="entry name" value="PROTEIN THEM6"/>
    <property type="match status" value="1"/>
</dbReference>
<dbReference type="Proteomes" id="UP000287410">
    <property type="component" value="Unassembled WGS sequence"/>
</dbReference>
<proteinExistence type="predicted"/>
<comment type="caution">
    <text evidence="1">The sequence shown here is derived from an EMBL/GenBank/DDBJ whole genome shotgun (WGS) entry which is preliminary data.</text>
</comment>
<evidence type="ECO:0000313" key="1">
    <source>
        <dbReference type="EMBL" id="RUO28785.1"/>
    </source>
</evidence>
<dbReference type="RefSeq" id="WP_126789722.1">
    <property type="nucleotide sequence ID" value="NZ_PIPN01000005.1"/>
</dbReference>
<dbReference type="InterPro" id="IPR051490">
    <property type="entry name" value="THEM6_lcsJ_thioesterase"/>
</dbReference>
<dbReference type="CDD" id="cd00586">
    <property type="entry name" value="4HBT"/>
    <property type="match status" value="1"/>
</dbReference>
<dbReference type="EMBL" id="PIPN01000005">
    <property type="protein sequence ID" value="RUO28785.1"/>
    <property type="molecule type" value="Genomic_DNA"/>
</dbReference>
<dbReference type="Pfam" id="PF13279">
    <property type="entry name" value="4HBT_2"/>
    <property type="match status" value="1"/>
</dbReference>
<dbReference type="PANTHER" id="PTHR12475">
    <property type="match status" value="1"/>
</dbReference>
<dbReference type="InterPro" id="IPR029069">
    <property type="entry name" value="HotDog_dom_sf"/>
</dbReference>
<dbReference type="Gene3D" id="3.10.129.10">
    <property type="entry name" value="Hotdog Thioesterase"/>
    <property type="match status" value="1"/>
</dbReference>
<sequence length="181" mass="20804">MNLLLRLLWILLKRVRKGRVSPLQTLRVRSRALPNDLDVNMHVNNGRYLSFADLGRVDWFIRSGCLQVARKHKAIPVIGDVTARYMRQLKAFDRFYVETRLLGWNHKWAFIEHKILDAKNNVAAIVVIRGMFWNRKGGLTPQQLMDATGNAHLESPQLPGWVEHWALTLDELTASSKAGQV</sequence>
<protein>
    <submittedName>
        <fullName evidence="1">Thioesterase</fullName>
    </submittedName>
</protein>
<gene>
    <name evidence="1" type="ORF">CWE12_10760</name>
</gene>
<reference evidence="1 2" key="1">
    <citation type="journal article" date="2018" name="Front. Microbiol.">
        <title>Genome-Based Analysis Reveals the Taxonomy and Diversity of the Family Idiomarinaceae.</title>
        <authorList>
            <person name="Liu Y."/>
            <person name="Lai Q."/>
            <person name="Shao Z."/>
        </authorList>
    </citation>
    <scope>NUCLEOTIDE SEQUENCE [LARGE SCALE GENOMIC DNA]</scope>
    <source>
        <strain evidence="1 2">GBSy1</strain>
    </source>
</reference>
<accession>A0ABY0BWL1</accession>
<name>A0ABY0BWL1_9GAMM</name>
<evidence type="ECO:0000313" key="2">
    <source>
        <dbReference type="Proteomes" id="UP000287410"/>
    </source>
</evidence>
<keyword evidence="2" id="KW-1185">Reference proteome</keyword>